<keyword evidence="1" id="KW-0812">Transmembrane</keyword>
<proteinExistence type="predicted"/>
<dbReference type="KEGG" id="dph:EHF33_13055"/>
<keyword evidence="1" id="KW-0472">Membrane</keyword>
<evidence type="ECO:0000256" key="1">
    <source>
        <dbReference type="SAM" id="Phobius"/>
    </source>
</evidence>
<dbReference type="EMBL" id="CP034183">
    <property type="protein sequence ID" value="AZI43562.1"/>
    <property type="molecule type" value="Genomic_DNA"/>
</dbReference>
<dbReference type="OrthoDB" id="73826at2"/>
<gene>
    <name evidence="2" type="ORF">EHF33_13055</name>
</gene>
<keyword evidence="3" id="KW-1185">Reference proteome</keyword>
<reference evidence="2 3" key="1">
    <citation type="submission" date="2018-11" db="EMBL/GenBank/DDBJ databases">
        <title>Deinococcus shelandsis sp. nov., isolated from South Shetland Islands soil of Antarctica.</title>
        <authorList>
            <person name="Tian J."/>
        </authorList>
    </citation>
    <scope>NUCLEOTIDE SEQUENCE [LARGE SCALE GENOMIC DNA]</scope>
    <source>
        <strain evidence="2 3">S14-83T</strain>
    </source>
</reference>
<dbReference type="RefSeq" id="WP_124872340.1">
    <property type="nucleotide sequence ID" value="NZ_CP034183.1"/>
</dbReference>
<evidence type="ECO:0000313" key="2">
    <source>
        <dbReference type="EMBL" id="AZI43562.1"/>
    </source>
</evidence>
<dbReference type="AlphaFoldDB" id="A0A3G8YE23"/>
<evidence type="ECO:0000313" key="3">
    <source>
        <dbReference type="Proteomes" id="UP000276417"/>
    </source>
</evidence>
<name>A0A3G8YE23_9DEIO</name>
<organism evidence="2 3">
    <name type="scientific">Deinococcus psychrotolerans</name>
    <dbReference type="NCBI Taxonomy" id="2489213"/>
    <lineage>
        <taxon>Bacteria</taxon>
        <taxon>Thermotogati</taxon>
        <taxon>Deinococcota</taxon>
        <taxon>Deinococci</taxon>
        <taxon>Deinococcales</taxon>
        <taxon>Deinococcaceae</taxon>
        <taxon>Deinococcus</taxon>
    </lineage>
</organism>
<feature type="transmembrane region" description="Helical" evidence="1">
    <location>
        <begin position="6"/>
        <end position="22"/>
    </location>
</feature>
<protein>
    <submittedName>
        <fullName evidence="2">Uncharacterized protein</fullName>
    </submittedName>
</protein>
<keyword evidence="1" id="KW-1133">Transmembrane helix</keyword>
<sequence length="142" mass="15247">MVYLSIVVVVLIVVALLRYPTFKRRQLDRRAVVPSARPPGTADLDDVDAIRPDIDASSMASARKSVSSEVPDGVLADALLDATPEQIQHLFAAVPQEIIAAAVGKSKDNVQQAPLKAEDLAQLRGVGDSVDDLEIWSFGEKS</sequence>
<dbReference type="Proteomes" id="UP000276417">
    <property type="component" value="Chromosome 1"/>
</dbReference>
<accession>A0A3G8YE23</accession>